<evidence type="ECO:0000313" key="9">
    <source>
        <dbReference type="WBParaSite" id="PTRK_0001230300.1"/>
    </source>
</evidence>
<keyword evidence="8" id="KW-1185">Reference proteome</keyword>
<evidence type="ECO:0000256" key="4">
    <source>
        <dbReference type="ARBA" id="ARBA00022679"/>
    </source>
</evidence>
<evidence type="ECO:0000313" key="8">
    <source>
        <dbReference type="Proteomes" id="UP000038045"/>
    </source>
</evidence>
<evidence type="ECO:0000256" key="2">
    <source>
        <dbReference type="ARBA" id="ARBA00007647"/>
    </source>
</evidence>
<evidence type="ECO:0000256" key="6">
    <source>
        <dbReference type="ARBA" id="ARBA00022989"/>
    </source>
</evidence>
<dbReference type="GO" id="GO:0016757">
    <property type="term" value="F:glycosyltransferase activity"/>
    <property type="evidence" value="ECO:0007669"/>
    <property type="project" value="UniProtKB-KW"/>
</dbReference>
<dbReference type="Pfam" id="PF01697">
    <property type="entry name" value="Glyco_transf_92"/>
    <property type="match status" value="1"/>
</dbReference>
<dbReference type="PANTHER" id="PTHR21461:SF80">
    <property type="entry name" value="GLYCOSYLTRANSFERASE FAMILY 92 PROTEIN"/>
    <property type="match status" value="1"/>
</dbReference>
<dbReference type="GO" id="GO:0016020">
    <property type="term" value="C:membrane"/>
    <property type="evidence" value="ECO:0007669"/>
    <property type="project" value="UniProtKB-SubCell"/>
</dbReference>
<organism evidence="8 9">
    <name type="scientific">Parastrongyloides trichosuri</name>
    <name type="common">Possum-specific nematode worm</name>
    <dbReference type="NCBI Taxonomy" id="131310"/>
    <lineage>
        <taxon>Eukaryota</taxon>
        <taxon>Metazoa</taxon>
        <taxon>Ecdysozoa</taxon>
        <taxon>Nematoda</taxon>
        <taxon>Chromadorea</taxon>
        <taxon>Rhabditida</taxon>
        <taxon>Tylenchina</taxon>
        <taxon>Panagrolaimomorpha</taxon>
        <taxon>Strongyloidoidea</taxon>
        <taxon>Strongyloididae</taxon>
        <taxon>Parastrongyloides</taxon>
    </lineage>
</organism>
<keyword evidence="5" id="KW-0812">Transmembrane</keyword>
<dbReference type="InterPro" id="IPR008166">
    <property type="entry name" value="Glyco_transf_92"/>
</dbReference>
<dbReference type="Proteomes" id="UP000038045">
    <property type="component" value="Unplaced"/>
</dbReference>
<dbReference type="WBParaSite" id="PTRK_0001230300.1">
    <property type="protein sequence ID" value="PTRK_0001230300.1"/>
    <property type="gene ID" value="PTRK_0001230300"/>
</dbReference>
<keyword evidence="3" id="KW-0328">Glycosyltransferase</keyword>
<comment type="similarity">
    <text evidence="2">Belongs to the glycosyltransferase 92 family.</text>
</comment>
<reference evidence="9" key="1">
    <citation type="submission" date="2017-02" db="UniProtKB">
        <authorList>
            <consortium name="WormBaseParasite"/>
        </authorList>
    </citation>
    <scope>IDENTIFICATION</scope>
</reference>
<proteinExistence type="inferred from homology"/>
<evidence type="ECO:0000256" key="3">
    <source>
        <dbReference type="ARBA" id="ARBA00022676"/>
    </source>
</evidence>
<evidence type="ECO:0000256" key="5">
    <source>
        <dbReference type="ARBA" id="ARBA00022692"/>
    </source>
</evidence>
<comment type="subcellular location">
    <subcellularLocation>
        <location evidence="1">Membrane</location>
        <topology evidence="1">Single-pass membrane protein</topology>
    </subcellularLocation>
</comment>
<evidence type="ECO:0000256" key="7">
    <source>
        <dbReference type="ARBA" id="ARBA00023136"/>
    </source>
</evidence>
<keyword evidence="6" id="KW-1133">Transmembrane helix</keyword>
<accession>A0A0N4ZUP0</accession>
<dbReference type="AlphaFoldDB" id="A0A0N4ZUP0"/>
<dbReference type="PANTHER" id="PTHR21461">
    <property type="entry name" value="GLYCOSYLTRANSFERASE FAMILY 92 PROTEIN"/>
    <property type="match status" value="1"/>
</dbReference>
<protein>
    <submittedName>
        <fullName evidence="9">Glycosyltransferase family 92 protein</fullName>
    </submittedName>
</protein>
<keyword evidence="4" id="KW-0808">Transferase</keyword>
<evidence type="ECO:0000256" key="1">
    <source>
        <dbReference type="ARBA" id="ARBA00004167"/>
    </source>
</evidence>
<sequence length="818" mass="94970">MLFDLNIAIVNRKDIMKIACKRNPLLLFCNENKKNNMDTINPIDTTTEVMKTTEGQINSDESTFNVEKISTISQKLPLNSNDNSLENSTESEFLIREKIKKVDGKTENNTKKIDNSTERGWRFSTLIDGNTRNNKKMDKEKLEVLSNDIKINDVKNVTYNETSFGSLLRLPKPDIHNERKHNTSTIIATNKNENSSNASSMLVFVTKFCVEQRLSFKNKCLGNVKNENLQFCKGYPLACQGKEQIMPVLYYCDKFEIEYQTMCLKKDVVEVKKVNDILKVIDFCSGYSKICIDSPSLEDSILFENITNKNSINCDKLNGRMKELLTFILSIVFIEPEISNKHNLTFPSNTIIKYEDVDINLYESAKSFKVQKKVKRNQKNINETFYIKSAFRVSDNIVRLSLIKSIHNHDLLLWWSNGKYGGVVKFECQETKCPAAYVPKCTFVGYIGVINIPSNINIGTRIQLQSKKTNKWFSIHLKDVRKPKNFNNTYPHRLGICVQPMFLYNNYLELISFFEHWISQKATKFYFYKNTYSKNVAKVFDHYRKNVKDIDIEIIDWSLLPFNGTIFSNPNYFIYRLEPYVAIMDCMYRARYTVKFVAQVDIDEMIATNKHYKNLLDYIEIKTNFGTNNISSLSFASQFVKFPNDWKTLNDAKKTKFSHLTSVPVGTLFSRPTYTKQVFLPEVNYNYYIHFALKTETGILTNKTYRPYIVPSSDAVVLHHRKINSLYMSNKMIKNSTLLAKEIDTVNSHMNKHIGSLSFEDDINNPIVKEALDAFGYCREKRKNDRSDMCTSLYTCENKISEAAWKIFENARNSWHVV</sequence>
<name>A0A0N4ZUP0_PARTI</name>
<keyword evidence="7" id="KW-0472">Membrane</keyword>
<dbReference type="GO" id="GO:0005737">
    <property type="term" value="C:cytoplasm"/>
    <property type="evidence" value="ECO:0007669"/>
    <property type="project" value="TreeGrafter"/>
</dbReference>